<evidence type="ECO:0000256" key="5">
    <source>
        <dbReference type="ARBA" id="ARBA00022679"/>
    </source>
</evidence>
<dbReference type="EMBL" id="CP157484">
    <property type="protein sequence ID" value="XBO40535.1"/>
    <property type="molecule type" value="Genomic_DNA"/>
</dbReference>
<evidence type="ECO:0000256" key="6">
    <source>
        <dbReference type="ARBA" id="ARBA00048785"/>
    </source>
</evidence>
<evidence type="ECO:0000256" key="4">
    <source>
        <dbReference type="ARBA" id="ARBA00022619"/>
    </source>
</evidence>
<accession>A0AAU7JK53</accession>
<gene>
    <name evidence="7 8" type="primary">ribH</name>
    <name evidence="8" type="ORF">ABEG18_07165</name>
</gene>
<reference evidence="8" key="1">
    <citation type="submission" date="2024-05" db="EMBL/GenBank/DDBJ databases">
        <authorList>
            <person name="Kim S."/>
            <person name="Heo J."/>
            <person name="Choi H."/>
            <person name="Choi Y."/>
            <person name="Kwon S.-W."/>
            <person name="Kim Y."/>
        </authorList>
    </citation>
    <scope>NUCLEOTIDE SEQUENCE</scope>
    <source>
        <strain evidence="8">KACC 23698</strain>
    </source>
</reference>
<feature type="binding site" evidence="7">
    <location>
        <position position="134"/>
    </location>
    <ligand>
        <name>(2S)-2-hydroxy-3-oxobutyl phosphate</name>
        <dbReference type="ChEBI" id="CHEBI:58830"/>
    </ligand>
</feature>
<keyword evidence="4 7" id="KW-0686">Riboflavin biosynthesis</keyword>
<dbReference type="InterPro" id="IPR002180">
    <property type="entry name" value="LS/RS"/>
</dbReference>
<evidence type="ECO:0000313" key="8">
    <source>
        <dbReference type="EMBL" id="XBO40535.1"/>
    </source>
</evidence>
<feature type="active site" description="Proton donor" evidence="7">
    <location>
        <position position="95"/>
    </location>
</feature>
<dbReference type="Pfam" id="PF00885">
    <property type="entry name" value="DMRL_synthase"/>
    <property type="match status" value="1"/>
</dbReference>
<organism evidence="8">
    <name type="scientific">Alsobacter sp. KACC 23698</name>
    <dbReference type="NCBI Taxonomy" id="3149229"/>
    <lineage>
        <taxon>Bacteria</taxon>
        <taxon>Pseudomonadati</taxon>
        <taxon>Pseudomonadota</taxon>
        <taxon>Alphaproteobacteria</taxon>
        <taxon>Hyphomicrobiales</taxon>
        <taxon>Alsobacteraceae</taxon>
        <taxon>Alsobacter</taxon>
    </lineage>
</organism>
<dbReference type="RefSeq" id="WP_406857394.1">
    <property type="nucleotide sequence ID" value="NZ_CP157484.1"/>
</dbReference>
<dbReference type="GO" id="GO:0000906">
    <property type="term" value="F:6,7-dimethyl-8-ribityllumazine synthase activity"/>
    <property type="evidence" value="ECO:0007669"/>
    <property type="project" value="UniProtKB-UniRule"/>
</dbReference>
<dbReference type="InterPro" id="IPR036467">
    <property type="entry name" value="LS/RS_sf"/>
</dbReference>
<dbReference type="NCBIfam" id="TIGR00114">
    <property type="entry name" value="lumazine-synth"/>
    <property type="match status" value="1"/>
</dbReference>
<sequence>MAAPRFASATRDGAPTKGRLLIVEARFYDDLADELLAGAKGVGAAEEMDVTVLTVPGALEIPSTIAIALDAAEAAGQPYDAVVALGCVIRGETGHYDIVAGESSRALMDLSVARRIPLGNGILTVENDEQAWARARVSDMNKGGGAAEAALAVLRIKRRLAAGRI</sequence>
<evidence type="ECO:0000256" key="3">
    <source>
        <dbReference type="ARBA" id="ARBA00012664"/>
    </source>
</evidence>
<dbReference type="Gene3D" id="3.40.50.960">
    <property type="entry name" value="Lumazine/riboflavin synthase"/>
    <property type="match status" value="1"/>
</dbReference>
<dbReference type="HAMAP" id="MF_00178">
    <property type="entry name" value="Lumazine_synth"/>
    <property type="match status" value="1"/>
</dbReference>
<name>A0AAU7JK53_9HYPH</name>
<proteinExistence type="inferred from homology"/>
<feature type="binding site" evidence="7">
    <location>
        <position position="120"/>
    </location>
    <ligand>
        <name>5-amino-6-(D-ribitylamino)uracil</name>
        <dbReference type="ChEBI" id="CHEBI:15934"/>
    </ligand>
</feature>
<dbReference type="CDD" id="cd09209">
    <property type="entry name" value="Lumazine_synthase-I"/>
    <property type="match status" value="1"/>
</dbReference>
<comment type="similarity">
    <text evidence="2 7">Belongs to the DMRL synthase family.</text>
</comment>
<dbReference type="SUPFAM" id="SSF52121">
    <property type="entry name" value="Lumazine synthase"/>
    <property type="match status" value="1"/>
</dbReference>
<comment type="catalytic activity">
    <reaction evidence="6 7">
        <text>(2S)-2-hydroxy-3-oxobutyl phosphate + 5-amino-6-(D-ribitylamino)uracil = 6,7-dimethyl-8-(1-D-ribityl)lumazine + phosphate + 2 H2O + H(+)</text>
        <dbReference type="Rhea" id="RHEA:26152"/>
        <dbReference type="ChEBI" id="CHEBI:15377"/>
        <dbReference type="ChEBI" id="CHEBI:15378"/>
        <dbReference type="ChEBI" id="CHEBI:15934"/>
        <dbReference type="ChEBI" id="CHEBI:43474"/>
        <dbReference type="ChEBI" id="CHEBI:58201"/>
        <dbReference type="ChEBI" id="CHEBI:58830"/>
        <dbReference type="EC" id="2.5.1.78"/>
    </reaction>
</comment>
<dbReference type="AlphaFoldDB" id="A0AAU7JK53"/>
<dbReference type="GO" id="GO:0009231">
    <property type="term" value="P:riboflavin biosynthetic process"/>
    <property type="evidence" value="ECO:0007669"/>
    <property type="project" value="UniProtKB-UniRule"/>
</dbReference>
<evidence type="ECO:0000256" key="7">
    <source>
        <dbReference type="HAMAP-Rule" id="MF_00178"/>
    </source>
</evidence>
<dbReference type="PANTHER" id="PTHR21058">
    <property type="entry name" value="6,7-DIMETHYL-8-RIBITYLLUMAZINE SYNTHASE DMRL SYNTHASE LUMAZINE SYNTHASE"/>
    <property type="match status" value="1"/>
</dbReference>
<comment type="function">
    <text evidence="7">Catalyzes the formation of 6,7-dimethyl-8-ribityllumazine by condensation of 5-amino-6-(D-ribitylamino)uracil with 3,4-dihydroxy-2-butanone 4-phosphate. This is the penultimate step in the biosynthesis of riboflavin.</text>
</comment>
<dbReference type="GO" id="GO:0009349">
    <property type="term" value="C:riboflavin synthase complex"/>
    <property type="evidence" value="ECO:0007669"/>
    <property type="project" value="UniProtKB-UniRule"/>
</dbReference>
<feature type="binding site" evidence="7">
    <location>
        <position position="27"/>
    </location>
    <ligand>
        <name>5-amino-6-(D-ribitylamino)uracil</name>
        <dbReference type="ChEBI" id="CHEBI:15934"/>
    </ligand>
</feature>
<dbReference type="GO" id="GO:0005829">
    <property type="term" value="C:cytosol"/>
    <property type="evidence" value="ECO:0007669"/>
    <property type="project" value="TreeGrafter"/>
</dbReference>
<protein>
    <recommendedName>
        <fullName evidence="3 7">6,7-dimethyl-8-ribityllumazine synthase</fullName>
        <shortName evidence="7">DMRL synthase</shortName>
        <shortName evidence="7">LS</shortName>
        <shortName evidence="7">Lumazine synthase</shortName>
        <ecNumber evidence="3 7">2.5.1.78</ecNumber>
    </recommendedName>
</protein>
<dbReference type="InterPro" id="IPR034964">
    <property type="entry name" value="LS"/>
</dbReference>
<feature type="binding site" evidence="7">
    <location>
        <begin position="92"/>
        <end position="93"/>
    </location>
    <ligand>
        <name>(2S)-2-hydroxy-3-oxobutyl phosphate</name>
        <dbReference type="ChEBI" id="CHEBI:58830"/>
    </ligand>
</feature>
<feature type="binding site" evidence="7">
    <location>
        <begin position="58"/>
        <end position="60"/>
    </location>
    <ligand>
        <name>5-amino-6-(D-ribitylamino)uracil</name>
        <dbReference type="ChEBI" id="CHEBI:15934"/>
    </ligand>
</feature>
<comment type="pathway">
    <text evidence="1 7">Cofactor biosynthesis; riboflavin biosynthesis; riboflavin from 2-hydroxy-3-oxobutyl phosphate and 5-amino-6-(D-ribitylamino)uracil: step 1/2.</text>
</comment>
<dbReference type="EC" id="2.5.1.78" evidence="3 7"/>
<evidence type="ECO:0000256" key="1">
    <source>
        <dbReference type="ARBA" id="ARBA00004917"/>
    </source>
</evidence>
<feature type="binding site" evidence="7">
    <location>
        <begin position="87"/>
        <end position="89"/>
    </location>
    <ligand>
        <name>5-amino-6-(D-ribitylamino)uracil</name>
        <dbReference type="ChEBI" id="CHEBI:15934"/>
    </ligand>
</feature>
<dbReference type="PANTHER" id="PTHR21058:SF0">
    <property type="entry name" value="6,7-DIMETHYL-8-RIBITYLLUMAZINE SYNTHASE"/>
    <property type="match status" value="1"/>
</dbReference>
<evidence type="ECO:0000256" key="2">
    <source>
        <dbReference type="ARBA" id="ARBA00007424"/>
    </source>
</evidence>
<keyword evidence="5 7" id="KW-0808">Transferase</keyword>